<dbReference type="InterPro" id="IPR049730">
    <property type="entry name" value="SNF2/RAD54-like_C"/>
</dbReference>
<dbReference type="EMBL" id="QPFP01000028">
    <property type="protein sequence ID" value="TEB29273.1"/>
    <property type="molecule type" value="Genomic_DNA"/>
</dbReference>
<dbReference type="GO" id="GO:0005524">
    <property type="term" value="F:ATP binding"/>
    <property type="evidence" value="ECO:0007669"/>
    <property type="project" value="UniProtKB-KW"/>
</dbReference>
<dbReference type="InterPro" id="IPR050628">
    <property type="entry name" value="SNF2_RAD54_helicase_TF"/>
</dbReference>
<dbReference type="CDD" id="cd18793">
    <property type="entry name" value="SF2_C_SNF"/>
    <property type="match status" value="1"/>
</dbReference>
<organism evidence="5 6">
    <name type="scientific">Coprinellus micaceus</name>
    <name type="common">Glistening ink-cap mushroom</name>
    <name type="synonym">Coprinus micaceus</name>
    <dbReference type="NCBI Taxonomy" id="71717"/>
    <lineage>
        <taxon>Eukaryota</taxon>
        <taxon>Fungi</taxon>
        <taxon>Dikarya</taxon>
        <taxon>Basidiomycota</taxon>
        <taxon>Agaricomycotina</taxon>
        <taxon>Agaricomycetes</taxon>
        <taxon>Agaricomycetidae</taxon>
        <taxon>Agaricales</taxon>
        <taxon>Agaricineae</taxon>
        <taxon>Psathyrellaceae</taxon>
        <taxon>Coprinellus</taxon>
    </lineage>
</organism>
<accession>A0A4Y7T528</accession>
<dbReference type="Proteomes" id="UP000298030">
    <property type="component" value="Unassembled WGS sequence"/>
</dbReference>
<dbReference type="InterPro" id="IPR027417">
    <property type="entry name" value="P-loop_NTPase"/>
</dbReference>
<keyword evidence="3" id="KW-0067">ATP-binding</keyword>
<evidence type="ECO:0000313" key="5">
    <source>
        <dbReference type="EMBL" id="TEB29273.1"/>
    </source>
</evidence>
<evidence type="ECO:0000259" key="4">
    <source>
        <dbReference type="PROSITE" id="PS51194"/>
    </source>
</evidence>
<dbReference type="Pfam" id="PF00271">
    <property type="entry name" value="Helicase_C"/>
    <property type="match status" value="1"/>
</dbReference>
<evidence type="ECO:0000313" key="6">
    <source>
        <dbReference type="Proteomes" id="UP000298030"/>
    </source>
</evidence>
<dbReference type="PANTHER" id="PTHR45626">
    <property type="entry name" value="TRANSCRIPTION TERMINATION FACTOR 2-RELATED"/>
    <property type="match status" value="1"/>
</dbReference>
<dbReference type="GO" id="GO:0016787">
    <property type="term" value="F:hydrolase activity"/>
    <property type="evidence" value="ECO:0007669"/>
    <property type="project" value="UniProtKB-KW"/>
</dbReference>
<reference evidence="5 6" key="1">
    <citation type="journal article" date="2019" name="Nat. Ecol. Evol.">
        <title>Megaphylogeny resolves global patterns of mushroom evolution.</title>
        <authorList>
            <person name="Varga T."/>
            <person name="Krizsan K."/>
            <person name="Foldi C."/>
            <person name="Dima B."/>
            <person name="Sanchez-Garcia M."/>
            <person name="Sanchez-Ramirez S."/>
            <person name="Szollosi G.J."/>
            <person name="Szarkandi J.G."/>
            <person name="Papp V."/>
            <person name="Albert L."/>
            <person name="Andreopoulos W."/>
            <person name="Angelini C."/>
            <person name="Antonin V."/>
            <person name="Barry K.W."/>
            <person name="Bougher N.L."/>
            <person name="Buchanan P."/>
            <person name="Buyck B."/>
            <person name="Bense V."/>
            <person name="Catcheside P."/>
            <person name="Chovatia M."/>
            <person name="Cooper J."/>
            <person name="Damon W."/>
            <person name="Desjardin D."/>
            <person name="Finy P."/>
            <person name="Geml J."/>
            <person name="Haridas S."/>
            <person name="Hughes K."/>
            <person name="Justo A."/>
            <person name="Karasinski D."/>
            <person name="Kautmanova I."/>
            <person name="Kiss B."/>
            <person name="Kocsube S."/>
            <person name="Kotiranta H."/>
            <person name="LaButti K.M."/>
            <person name="Lechner B.E."/>
            <person name="Liimatainen K."/>
            <person name="Lipzen A."/>
            <person name="Lukacs Z."/>
            <person name="Mihaltcheva S."/>
            <person name="Morgado L.N."/>
            <person name="Niskanen T."/>
            <person name="Noordeloos M.E."/>
            <person name="Ohm R.A."/>
            <person name="Ortiz-Santana B."/>
            <person name="Ovrebo C."/>
            <person name="Racz N."/>
            <person name="Riley R."/>
            <person name="Savchenko A."/>
            <person name="Shiryaev A."/>
            <person name="Soop K."/>
            <person name="Spirin V."/>
            <person name="Szebenyi C."/>
            <person name="Tomsovsky M."/>
            <person name="Tulloss R.E."/>
            <person name="Uehling J."/>
            <person name="Grigoriev I.V."/>
            <person name="Vagvolgyi C."/>
            <person name="Papp T."/>
            <person name="Martin F.M."/>
            <person name="Miettinen O."/>
            <person name="Hibbett D.S."/>
            <person name="Nagy L.G."/>
        </authorList>
    </citation>
    <scope>NUCLEOTIDE SEQUENCE [LARGE SCALE GENOMIC DNA]</scope>
    <source>
        <strain evidence="5 6">FP101781</strain>
    </source>
</reference>
<dbReference type="AlphaFoldDB" id="A0A4Y7T528"/>
<dbReference type="PROSITE" id="PS51194">
    <property type="entry name" value="HELICASE_CTER"/>
    <property type="match status" value="1"/>
</dbReference>
<proteinExistence type="predicted"/>
<dbReference type="GO" id="GO:0008094">
    <property type="term" value="F:ATP-dependent activity, acting on DNA"/>
    <property type="evidence" value="ECO:0007669"/>
    <property type="project" value="TreeGrafter"/>
</dbReference>
<keyword evidence="1" id="KW-0547">Nucleotide-binding</keyword>
<dbReference type="InterPro" id="IPR001650">
    <property type="entry name" value="Helicase_C-like"/>
</dbReference>
<dbReference type="OrthoDB" id="448448at2759"/>
<dbReference type="Gene3D" id="3.40.50.300">
    <property type="entry name" value="P-loop containing nucleotide triphosphate hydrolases"/>
    <property type="match status" value="1"/>
</dbReference>
<dbReference type="STRING" id="71717.A0A4Y7T528"/>
<protein>
    <recommendedName>
        <fullName evidence="4">Helicase C-terminal domain-containing protein</fullName>
    </recommendedName>
</protein>
<name>A0A4Y7T528_COPMI</name>
<gene>
    <name evidence="5" type="ORF">FA13DRAFT_670692</name>
</gene>
<sequence length="303" mass="33397">MVTCVLVKFTRGRLACDNTSVALKLMANTINRGQDFEGEPVQADSGNNDAPRSVVRHCPRPQNLPTNEDIWDAVAAATPEPDQFQDKVQDRVLSGLARKASVEECVLGDRFVSSKFAAVSIIAEQLPVGEKMIVFSMFTSVLDEVGNFLEKEGYGVVKCAPPSMCLPARCGPDRIPANDGRMNSKARDTALHTISDDPLKRIILVSLKAGGVGLNITACNHIILLDPWWNPYVEDQAIARAWRIGQTKEVHVYHLVCPETVEDRILEVQRRKKVEVEAFLEGLAVVTHEGDHDTPNVTMTSRV</sequence>
<evidence type="ECO:0000256" key="2">
    <source>
        <dbReference type="ARBA" id="ARBA00022801"/>
    </source>
</evidence>
<dbReference type="GO" id="GO:0005634">
    <property type="term" value="C:nucleus"/>
    <property type="evidence" value="ECO:0007669"/>
    <property type="project" value="TreeGrafter"/>
</dbReference>
<comment type="caution">
    <text evidence="5">The sequence shown here is derived from an EMBL/GenBank/DDBJ whole genome shotgun (WGS) entry which is preliminary data.</text>
</comment>
<dbReference type="SMART" id="SM00490">
    <property type="entry name" value="HELICc"/>
    <property type="match status" value="1"/>
</dbReference>
<dbReference type="GO" id="GO:0006281">
    <property type="term" value="P:DNA repair"/>
    <property type="evidence" value="ECO:0007669"/>
    <property type="project" value="TreeGrafter"/>
</dbReference>
<dbReference type="SUPFAM" id="SSF52540">
    <property type="entry name" value="P-loop containing nucleoside triphosphate hydrolases"/>
    <property type="match status" value="1"/>
</dbReference>
<evidence type="ECO:0000256" key="1">
    <source>
        <dbReference type="ARBA" id="ARBA00022741"/>
    </source>
</evidence>
<keyword evidence="2" id="KW-0378">Hydrolase</keyword>
<keyword evidence="6" id="KW-1185">Reference proteome</keyword>
<evidence type="ECO:0000256" key="3">
    <source>
        <dbReference type="ARBA" id="ARBA00022840"/>
    </source>
</evidence>
<feature type="domain" description="Helicase C-terminal" evidence="4">
    <location>
        <begin position="120"/>
        <end position="298"/>
    </location>
</feature>